<reference evidence="2 5" key="1">
    <citation type="journal article" date="2011" name="Nature">
        <title>The Medicago genome provides insight into the evolution of rhizobial symbioses.</title>
        <authorList>
            <person name="Young N.D."/>
            <person name="Debelle F."/>
            <person name="Oldroyd G.E."/>
            <person name="Geurts R."/>
            <person name="Cannon S.B."/>
            <person name="Udvardi M.K."/>
            <person name="Benedito V.A."/>
            <person name="Mayer K.F."/>
            <person name="Gouzy J."/>
            <person name="Schoof H."/>
            <person name="Van de Peer Y."/>
            <person name="Proost S."/>
            <person name="Cook D.R."/>
            <person name="Meyers B.C."/>
            <person name="Spannagl M."/>
            <person name="Cheung F."/>
            <person name="De Mita S."/>
            <person name="Krishnakumar V."/>
            <person name="Gundlach H."/>
            <person name="Zhou S."/>
            <person name="Mudge J."/>
            <person name="Bharti A.K."/>
            <person name="Murray J.D."/>
            <person name="Naoumkina M.A."/>
            <person name="Rosen B."/>
            <person name="Silverstein K.A."/>
            <person name="Tang H."/>
            <person name="Rombauts S."/>
            <person name="Zhao P.X."/>
            <person name="Zhou P."/>
            <person name="Barbe V."/>
            <person name="Bardou P."/>
            <person name="Bechner M."/>
            <person name="Bellec A."/>
            <person name="Berger A."/>
            <person name="Berges H."/>
            <person name="Bidwell S."/>
            <person name="Bisseling T."/>
            <person name="Choisne N."/>
            <person name="Couloux A."/>
            <person name="Denny R."/>
            <person name="Deshpande S."/>
            <person name="Dai X."/>
            <person name="Doyle J.J."/>
            <person name="Dudez A.M."/>
            <person name="Farmer A.D."/>
            <person name="Fouteau S."/>
            <person name="Franken C."/>
            <person name="Gibelin C."/>
            <person name="Gish J."/>
            <person name="Goldstein S."/>
            <person name="Gonzalez A.J."/>
            <person name="Green P.J."/>
            <person name="Hallab A."/>
            <person name="Hartog M."/>
            <person name="Hua A."/>
            <person name="Humphray S.J."/>
            <person name="Jeong D.H."/>
            <person name="Jing Y."/>
            <person name="Jocker A."/>
            <person name="Kenton S.M."/>
            <person name="Kim D.J."/>
            <person name="Klee K."/>
            <person name="Lai H."/>
            <person name="Lang C."/>
            <person name="Lin S."/>
            <person name="Macmil S.L."/>
            <person name="Magdelenat G."/>
            <person name="Matthews L."/>
            <person name="McCorrison J."/>
            <person name="Monaghan E.L."/>
            <person name="Mun J.H."/>
            <person name="Najar F.Z."/>
            <person name="Nicholson C."/>
            <person name="Noirot C."/>
            <person name="O'Bleness M."/>
            <person name="Paule C.R."/>
            <person name="Poulain J."/>
            <person name="Prion F."/>
            <person name="Qin B."/>
            <person name="Qu C."/>
            <person name="Retzel E.F."/>
            <person name="Riddle C."/>
            <person name="Sallet E."/>
            <person name="Samain S."/>
            <person name="Samson N."/>
            <person name="Sanders I."/>
            <person name="Saurat O."/>
            <person name="Scarpelli C."/>
            <person name="Schiex T."/>
            <person name="Segurens B."/>
            <person name="Severin A.J."/>
            <person name="Sherrier D.J."/>
            <person name="Shi R."/>
            <person name="Sims S."/>
            <person name="Singer S.R."/>
            <person name="Sinharoy S."/>
            <person name="Sterck L."/>
            <person name="Viollet A."/>
            <person name="Wang B.B."/>
            <person name="Wang K."/>
            <person name="Wang M."/>
            <person name="Wang X."/>
            <person name="Warfsmann J."/>
            <person name="Weissenbach J."/>
            <person name="White D.D."/>
            <person name="White J.D."/>
            <person name="Wiley G.B."/>
            <person name="Wincker P."/>
            <person name="Xing Y."/>
            <person name="Yang L."/>
            <person name="Yao Z."/>
            <person name="Ying F."/>
            <person name="Zhai J."/>
            <person name="Zhou L."/>
            <person name="Zuber A."/>
            <person name="Denarie J."/>
            <person name="Dixon R.A."/>
            <person name="May G.D."/>
            <person name="Schwartz D.C."/>
            <person name="Rogers J."/>
            <person name="Quetier F."/>
            <person name="Town C.D."/>
            <person name="Roe B.A."/>
        </authorList>
    </citation>
    <scope>NUCLEOTIDE SEQUENCE [LARGE SCALE GENOMIC DNA]</scope>
    <source>
        <strain evidence="2">A17</strain>
        <strain evidence="4 5">cv. Jemalong A17</strain>
    </source>
</reference>
<dbReference type="EMBL" id="KL402935">
    <property type="protein sequence ID" value="KEH16371.1"/>
    <property type="molecule type" value="Genomic_DNA"/>
</dbReference>
<dbReference type="STRING" id="3880.A0A072TGU1"/>
<dbReference type="Proteomes" id="UP000002051">
    <property type="component" value="Unassembled WGS sequence"/>
</dbReference>
<evidence type="ECO:0000313" key="2">
    <source>
        <dbReference type="EMBL" id="KEH16371.1"/>
    </source>
</evidence>
<dbReference type="HOGENOM" id="CLU_2227191_0_0_1"/>
<dbReference type="AlphaFoldDB" id="A0A072TGU1"/>
<dbReference type="SUPFAM" id="SSF54518">
    <property type="entry name" value="Tubby C-terminal domain-like"/>
    <property type="match status" value="1"/>
</dbReference>
<evidence type="ECO:0000313" key="3">
    <source>
        <dbReference type="EMBL" id="RHN66468.1"/>
    </source>
</evidence>
<reference evidence="4" key="3">
    <citation type="submission" date="2015-06" db="UniProtKB">
        <authorList>
            <consortium name="EnsemblPlants"/>
        </authorList>
    </citation>
    <scope>IDENTIFICATION</scope>
    <source>
        <strain evidence="4">cv. Jemalong A17</strain>
    </source>
</reference>
<feature type="domain" description="Tubby C-terminal" evidence="1">
    <location>
        <begin position="27"/>
        <end position="88"/>
    </location>
</feature>
<dbReference type="Gene3D" id="3.20.90.10">
    <property type="entry name" value="Tubby Protein, Chain A"/>
    <property type="match status" value="1"/>
</dbReference>
<evidence type="ECO:0000313" key="4">
    <source>
        <dbReference type="EnsemblPlants" id="KEH16371"/>
    </source>
</evidence>
<protein>
    <submittedName>
        <fullName evidence="3">Putative transcription factor TUBBY family</fullName>
    </submittedName>
    <submittedName>
        <fullName evidence="2">Tubby-F-box-like protein</fullName>
    </submittedName>
</protein>
<accession>A0A072TGU1</accession>
<evidence type="ECO:0000313" key="6">
    <source>
        <dbReference type="Proteomes" id="UP000265566"/>
    </source>
</evidence>
<reference evidence="2 5" key="2">
    <citation type="journal article" date="2014" name="BMC Genomics">
        <title>An improved genome release (version Mt4.0) for the model legume Medicago truncatula.</title>
        <authorList>
            <person name="Tang H."/>
            <person name="Krishnakumar V."/>
            <person name="Bidwell S."/>
            <person name="Rosen B."/>
            <person name="Chan A."/>
            <person name="Zhou S."/>
            <person name="Gentzbittel L."/>
            <person name="Childs K.L."/>
            <person name="Yandell M."/>
            <person name="Gundlach H."/>
            <person name="Mayer K.F."/>
            <person name="Schwartz D.C."/>
            <person name="Town C.D."/>
        </authorList>
    </citation>
    <scope>GENOME REANNOTATION</scope>
    <source>
        <strain evidence="2">A17</strain>
        <strain evidence="4 5">cv. Jemalong A17</strain>
    </source>
</reference>
<gene>
    <name evidence="2" type="ORF">MTR_0210s0010</name>
    <name evidence="3" type="ORF">MtrunA17_Chr3g0091401</name>
</gene>
<keyword evidence="5" id="KW-1185">Reference proteome</keyword>
<dbReference type="InterPro" id="IPR025659">
    <property type="entry name" value="Tubby-like_C"/>
</dbReference>
<reference evidence="3" key="5">
    <citation type="journal article" date="2018" name="Nat. Plants">
        <title>Whole-genome landscape of Medicago truncatula symbiotic genes.</title>
        <authorList>
            <person name="Pecrix Y."/>
            <person name="Gamas P."/>
            <person name="Carrere S."/>
        </authorList>
    </citation>
    <scope>NUCLEOTIDE SEQUENCE</scope>
    <source>
        <tissue evidence="3">Leaves</tissue>
    </source>
</reference>
<reference evidence="6" key="4">
    <citation type="journal article" date="2018" name="Nat. Plants">
        <title>Whole-genome landscape of Medicago truncatula symbiotic genes.</title>
        <authorList>
            <person name="Pecrix Y."/>
            <person name="Staton S.E."/>
            <person name="Sallet E."/>
            <person name="Lelandais-Briere C."/>
            <person name="Moreau S."/>
            <person name="Carrere S."/>
            <person name="Blein T."/>
            <person name="Jardinaud M.F."/>
            <person name="Latrasse D."/>
            <person name="Zouine M."/>
            <person name="Zahm M."/>
            <person name="Kreplak J."/>
            <person name="Mayjonade B."/>
            <person name="Satge C."/>
            <person name="Perez M."/>
            <person name="Cauet S."/>
            <person name="Marande W."/>
            <person name="Chantry-Darmon C."/>
            <person name="Lopez-Roques C."/>
            <person name="Bouchez O."/>
            <person name="Berard A."/>
            <person name="Debelle F."/>
            <person name="Munos S."/>
            <person name="Bendahmane A."/>
            <person name="Berges H."/>
            <person name="Niebel A."/>
            <person name="Buitink J."/>
            <person name="Frugier F."/>
            <person name="Benhamed M."/>
            <person name="Crespi M."/>
            <person name="Gouzy J."/>
            <person name="Gamas P."/>
        </authorList>
    </citation>
    <scope>NUCLEOTIDE SEQUENCE [LARGE SCALE GENOMIC DNA]</scope>
    <source>
        <strain evidence="6">cv. Jemalong A17</strain>
    </source>
</reference>
<dbReference type="EnsemblPlants" id="KEH16371">
    <property type="protein sequence ID" value="KEH16371"/>
    <property type="gene ID" value="MTR_0210s0010"/>
</dbReference>
<dbReference type="Gramene" id="rna14461">
    <property type="protein sequence ID" value="RHN66468.1"/>
    <property type="gene ID" value="gene14461"/>
</dbReference>
<proteinExistence type="predicted"/>
<dbReference type="InterPro" id="IPR000007">
    <property type="entry name" value="Tubby_C"/>
</dbReference>
<sequence>MEGSYTRLQEIVQTPEESRRLMFSISLNQLGPRDSPIQCFIMRDRETSAYQLYYVLVPSENETDKLLLAAIGTDFIISMVADDSSRSTLIWNPSMRSSWPSKSTAT</sequence>
<organism evidence="2 5">
    <name type="scientific">Medicago truncatula</name>
    <name type="common">Barrel medic</name>
    <name type="synonym">Medicago tribuloides</name>
    <dbReference type="NCBI Taxonomy" id="3880"/>
    <lineage>
        <taxon>Eukaryota</taxon>
        <taxon>Viridiplantae</taxon>
        <taxon>Streptophyta</taxon>
        <taxon>Embryophyta</taxon>
        <taxon>Tracheophyta</taxon>
        <taxon>Spermatophyta</taxon>
        <taxon>Magnoliopsida</taxon>
        <taxon>eudicotyledons</taxon>
        <taxon>Gunneridae</taxon>
        <taxon>Pentapetalae</taxon>
        <taxon>rosids</taxon>
        <taxon>fabids</taxon>
        <taxon>Fabales</taxon>
        <taxon>Fabaceae</taxon>
        <taxon>Papilionoideae</taxon>
        <taxon>50 kb inversion clade</taxon>
        <taxon>NPAAA clade</taxon>
        <taxon>Hologalegina</taxon>
        <taxon>IRL clade</taxon>
        <taxon>Trifolieae</taxon>
        <taxon>Medicago</taxon>
    </lineage>
</organism>
<evidence type="ECO:0000313" key="5">
    <source>
        <dbReference type="Proteomes" id="UP000002051"/>
    </source>
</evidence>
<name>A0A072TGU1_MEDTR</name>
<dbReference type="EMBL" id="PSQE01000003">
    <property type="protein sequence ID" value="RHN66468.1"/>
    <property type="molecule type" value="Genomic_DNA"/>
</dbReference>
<evidence type="ECO:0000259" key="1">
    <source>
        <dbReference type="Pfam" id="PF01167"/>
    </source>
</evidence>
<dbReference type="Proteomes" id="UP000265566">
    <property type="component" value="Chromosome 3"/>
</dbReference>
<dbReference type="Pfam" id="PF01167">
    <property type="entry name" value="Tub"/>
    <property type="match status" value="1"/>
</dbReference>